<dbReference type="EMBL" id="BAABJX010000018">
    <property type="protein sequence ID" value="GAA4827248.1"/>
    <property type="molecule type" value="Genomic_DNA"/>
</dbReference>
<evidence type="ECO:0000313" key="3">
    <source>
        <dbReference type="Proteomes" id="UP001500298"/>
    </source>
</evidence>
<sequence>MSEKKSLSTSIAALVNRLNLQPHPEGGYYREIYRSALQLPQAVLPNFNGNRAASTAIYYLLDGEAYSSFHKIKSDEAWHFYAGTTVLEVYELKVNGELLVHQLSNDPDQGDFFAVVEAGSWFAARLKNRGKEDYALVGCTVAPGFDFEDFELAAKDLIEEYPQYEALIRELL</sequence>
<dbReference type="InterPro" id="IPR039935">
    <property type="entry name" value="YML079W-like"/>
</dbReference>
<evidence type="ECO:0000259" key="1">
    <source>
        <dbReference type="Pfam" id="PF06172"/>
    </source>
</evidence>
<comment type="caution">
    <text evidence="2">The sequence shown here is derived from an EMBL/GenBank/DDBJ whole genome shotgun (WGS) entry which is preliminary data.</text>
</comment>
<dbReference type="Pfam" id="PF06172">
    <property type="entry name" value="Cupin_5"/>
    <property type="match status" value="1"/>
</dbReference>
<organism evidence="2 3">
    <name type="scientific">Algivirga pacifica</name>
    <dbReference type="NCBI Taxonomy" id="1162670"/>
    <lineage>
        <taxon>Bacteria</taxon>
        <taxon>Pseudomonadati</taxon>
        <taxon>Bacteroidota</taxon>
        <taxon>Cytophagia</taxon>
        <taxon>Cytophagales</taxon>
        <taxon>Flammeovirgaceae</taxon>
        <taxon>Algivirga</taxon>
    </lineage>
</organism>
<accession>A0ABP9D5D5</accession>
<dbReference type="SUPFAM" id="SSF51182">
    <property type="entry name" value="RmlC-like cupins"/>
    <property type="match status" value="1"/>
</dbReference>
<proteinExistence type="predicted"/>
<dbReference type="PANTHER" id="PTHR33387:SF3">
    <property type="entry name" value="DUF985 DOMAIN-CONTAINING PROTEIN"/>
    <property type="match status" value="1"/>
</dbReference>
<evidence type="ECO:0000313" key="2">
    <source>
        <dbReference type="EMBL" id="GAA4827248.1"/>
    </source>
</evidence>
<dbReference type="CDD" id="cd06121">
    <property type="entry name" value="cupin_YML079wp"/>
    <property type="match status" value="1"/>
</dbReference>
<feature type="domain" description="DUF985" evidence="1">
    <location>
        <begin position="13"/>
        <end position="153"/>
    </location>
</feature>
<name>A0ABP9D5D5_9BACT</name>
<gene>
    <name evidence="2" type="ORF">GCM10023331_10060</name>
</gene>
<dbReference type="RefSeq" id="WP_345369736.1">
    <property type="nucleotide sequence ID" value="NZ_BAABJX010000018.1"/>
</dbReference>
<dbReference type="Gene3D" id="2.60.120.10">
    <property type="entry name" value="Jelly Rolls"/>
    <property type="match status" value="1"/>
</dbReference>
<dbReference type="InterPro" id="IPR011051">
    <property type="entry name" value="RmlC_Cupin_sf"/>
</dbReference>
<dbReference type="InterPro" id="IPR009327">
    <property type="entry name" value="Cupin_DUF985"/>
</dbReference>
<reference evidence="3" key="1">
    <citation type="journal article" date="2019" name="Int. J. Syst. Evol. Microbiol.">
        <title>The Global Catalogue of Microorganisms (GCM) 10K type strain sequencing project: providing services to taxonomists for standard genome sequencing and annotation.</title>
        <authorList>
            <consortium name="The Broad Institute Genomics Platform"/>
            <consortium name="The Broad Institute Genome Sequencing Center for Infectious Disease"/>
            <person name="Wu L."/>
            <person name="Ma J."/>
        </authorList>
    </citation>
    <scope>NUCLEOTIDE SEQUENCE [LARGE SCALE GENOMIC DNA]</scope>
    <source>
        <strain evidence="3">JCM 18326</strain>
    </source>
</reference>
<dbReference type="PANTHER" id="PTHR33387">
    <property type="entry name" value="RMLC-LIKE JELLY ROLL FOLD PROTEIN"/>
    <property type="match status" value="1"/>
</dbReference>
<dbReference type="Proteomes" id="UP001500298">
    <property type="component" value="Unassembled WGS sequence"/>
</dbReference>
<protein>
    <submittedName>
        <fullName evidence="2">Cupin domain-containing protein</fullName>
    </submittedName>
</protein>
<dbReference type="InterPro" id="IPR014710">
    <property type="entry name" value="RmlC-like_jellyroll"/>
</dbReference>
<keyword evidence="3" id="KW-1185">Reference proteome</keyword>